<protein>
    <submittedName>
        <fullName evidence="1">Uncharacterized protein</fullName>
    </submittedName>
</protein>
<organism evidence="1 2">
    <name type="scientific">Coemansia aciculifera</name>
    <dbReference type="NCBI Taxonomy" id="417176"/>
    <lineage>
        <taxon>Eukaryota</taxon>
        <taxon>Fungi</taxon>
        <taxon>Fungi incertae sedis</taxon>
        <taxon>Zoopagomycota</taxon>
        <taxon>Kickxellomycotina</taxon>
        <taxon>Kickxellomycetes</taxon>
        <taxon>Kickxellales</taxon>
        <taxon>Kickxellaceae</taxon>
        <taxon>Coemansia</taxon>
    </lineage>
</organism>
<dbReference type="Proteomes" id="UP001139981">
    <property type="component" value="Unassembled WGS sequence"/>
</dbReference>
<sequence length="165" mass="17364">MALQLSTCPVSSEELVQRAHAYHQTLLAANVRLTTPPVSRLRLVSVTPTASKGDRITSATVAFSFTVEPSDCNAWSTIHGGCVFTLCNAAGKIATAVVAAGARNVVSTDLTTNYLAAVSQGATVSIEIECLRVTKSIGFVRGTIKDAQGVLCYVCVQNVSFDLDL</sequence>
<gene>
    <name evidence="1" type="ORF">IWW38_000380</name>
</gene>
<evidence type="ECO:0000313" key="2">
    <source>
        <dbReference type="Proteomes" id="UP001139981"/>
    </source>
</evidence>
<proteinExistence type="predicted"/>
<reference evidence="1" key="1">
    <citation type="submission" date="2022-07" db="EMBL/GenBank/DDBJ databases">
        <title>Phylogenomic reconstructions and comparative analyses of Kickxellomycotina fungi.</title>
        <authorList>
            <person name="Reynolds N.K."/>
            <person name="Stajich J.E."/>
            <person name="Barry K."/>
            <person name="Grigoriev I.V."/>
            <person name="Crous P."/>
            <person name="Smith M.E."/>
        </authorList>
    </citation>
    <scope>NUCLEOTIDE SEQUENCE</scope>
    <source>
        <strain evidence="1">CBS 190363</strain>
    </source>
</reference>
<comment type="caution">
    <text evidence="1">The sequence shown here is derived from an EMBL/GenBank/DDBJ whole genome shotgun (WGS) entry which is preliminary data.</text>
</comment>
<dbReference type="EMBL" id="JANBVB010000003">
    <property type="protein sequence ID" value="KAJ2900706.1"/>
    <property type="molecule type" value="Genomic_DNA"/>
</dbReference>
<keyword evidence="2" id="KW-1185">Reference proteome</keyword>
<name>A0ACC1MAA7_9FUNG</name>
<accession>A0ACC1MAA7</accession>
<evidence type="ECO:0000313" key="1">
    <source>
        <dbReference type="EMBL" id="KAJ2900706.1"/>
    </source>
</evidence>